<dbReference type="PANTHER" id="PTHR45786:SF78">
    <property type="entry name" value="ATP-DEPENDENT DNA HELICASE"/>
    <property type="match status" value="1"/>
</dbReference>
<dbReference type="Proteomes" id="UP001652660">
    <property type="component" value="Chromosome 10e"/>
</dbReference>
<dbReference type="GeneID" id="113711301"/>
<evidence type="ECO:0000313" key="4">
    <source>
        <dbReference type="Proteomes" id="UP001652660"/>
    </source>
</evidence>
<keyword evidence="1" id="KW-0175">Coiled coil</keyword>
<organism evidence="4 5">
    <name type="scientific">Coffea arabica</name>
    <name type="common">Arabian coffee</name>
    <dbReference type="NCBI Taxonomy" id="13443"/>
    <lineage>
        <taxon>Eukaryota</taxon>
        <taxon>Viridiplantae</taxon>
        <taxon>Streptophyta</taxon>
        <taxon>Embryophyta</taxon>
        <taxon>Tracheophyta</taxon>
        <taxon>Spermatophyta</taxon>
        <taxon>Magnoliopsida</taxon>
        <taxon>eudicotyledons</taxon>
        <taxon>Gunneridae</taxon>
        <taxon>Pentapetalae</taxon>
        <taxon>asterids</taxon>
        <taxon>lamiids</taxon>
        <taxon>Gentianales</taxon>
        <taxon>Rubiaceae</taxon>
        <taxon>Ixoroideae</taxon>
        <taxon>Gardenieae complex</taxon>
        <taxon>Bertiereae - Coffeeae clade</taxon>
        <taxon>Coffeeae</taxon>
        <taxon>Coffea</taxon>
    </lineage>
</organism>
<dbReference type="Pfam" id="PF14214">
    <property type="entry name" value="Helitron_like_N"/>
    <property type="match status" value="1"/>
</dbReference>
<protein>
    <recommendedName>
        <fullName evidence="3">Helitron helicase-like domain-containing protein</fullName>
    </recommendedName>
</protein>
<evidence type="ECO:0000256" key="2">
    <source>
        <dbReference type="SAM" id="MobiDB-lite"/>
    </source>
</evidence>
<feature type="region of interest" description="Disordered" evidence="2">
    <location>
        <begin position="97"/>
        <end position="128"/>
    </location>
</feature>
<name>A0ABM4VU93_COFAR</name>
<dbReference type="PANTHER" id="PTHR45786">
    <property type="entry name" value="DNA BINDING PROTEIN-LIKE"/>
    <property type="match status" value="1"/>
</dbReference>
<gene>
    <name evidence="5" type="primary">LOC113711301</name>
</gene>
<proteinExistence type="predicted"/>
<evidence type="ECO:0000313" key="5">
    <source>
        <dbReference type="RefSeq" id="XP_071923106.1"/>
    </source>
</evidence>
<reference evidence="5" key="1">
    <citation type="submission" date="2025-08" db="UniProtKB">
        <authorList>
            <consortium name="RefSeq"/>
        </authorList>
    </citation>
    <scope>IDENTIFICATION</scope>
    <source>
        <tissue evidence="5">Leaves</tissue>
    </source>
</reference>
<dbReference type="RefSeq" id="XP_071923106.1">
    <property type="nucleotide sequence ID" value="XM_072067005.1"/>
</dbReference>
<feature type="domain" description="Helitron helicase-like" evidence="3">
    <location>
        <begin position="419"/>
        <end position="583"/>
    </location>
</feature>
<sequence>MAPAKKAEFLRSLREARVEKKKQKLFLSLIQKVPPACVESAVCFSYGHDRPSGSDDQTRVVSSALENRECLVPVDSVVTGGGELRCIPSDVSNFLDDHASSSSKKKTSSRSAPSLNKGRKRKRGQPNLSLVNNIPNVSLALPDAPHCDYCGAKRFHLEPPNFCCLGGEISVVAPPMPCDLKRLFIGSDEESFHFRNNAHTYNNNLGFTPFATKYDSELTKNTKGVYTFRVQGQVYYFLNGLVQSDDRASGIQLYFFDIDEELAKRIATSNKLRESILRLLMRILSDNPYAKFFRNLRHRVYNLPSASLVAAIWTENQGESGHKGTHIQVYTHSNSSYRIRHYYGCYDPLQYPILFPCGECGWHPGIKRVRKRKRREDSCEKDIDIHPSSVDSVSGLMDREQRAVDRAKNEEDTVLAREYYCYRFQIKDDDESMLLHSLRLLQQYAVDGYVKIETSRLDFHRNRQKNIRSEVLQGVLDSISIGQTNASKVRTILPTSFIGGPRDMRRRYLDAMSFVQKYGKPDIFLTMTCNPAWKEIQDNLKYHEKPQDRPDLLARVFRAKFELLKSEVLTKQIFGEVATCVYSHDRVVYAKIPDRSKHPHLYSLVVKHMIHGPCGDMDRTCPCVKDGHCKNRYPKSFCTQTTENSYPQYRRWDDEICSIVKLVKYMYKYVFKGHDSISFKIVSHHAPDDTDEIKDFQQGRRILPLRTNVVAQNLKCLYKDFPRFFVWSPKYKKWTKRKRRKVIGGMVTVSPADGERYYLRLFLNHVHGPTSFDDILTVVNQKLNSFREAALALGLLQSDTYIEDTLQEAMTFQMPSSLRLLFATLLVHCSPVNPRLLWEKFRHELSTDYQ</sequence>
<dbReference type="InterPro" id="IPR025476">
    <property type="entry name" value="Helitron_helicase-like"/>
</dbReference>
<feature type="coiled-coil region" evidence="1">
    <location>
        <begin position="390"/>
        <end position="417"/>
    </location>
</feature>
<evidence type="ECO:0000259" key="3">
    <source>
        <dbReference type="Pfam" id="PF14214"/>
    </source>
</evidence>
<keyword evidence="4" id="KW-1185">Reference proteome</keyword>
<accession>A0ABM4VU93</accession>
<evidence type="ECO:0000256" key="1">
    <source>
        <dbReference type="SAM" id="Coils"/>
    </source>
</evidence>